<dbReference type="InterPro" id="IPR009492">
    <property type="entry name" value="TniQ"/>
</dbReference>
<dbReference type="RefSeq" id="WP_083616947.1">
    <property type="nucleotide sequence ID" value="NZ_LR734992.1"/>
</dbReference>
<feature type="domain" description="TniQ" evidence="1">
    <location>
        <begin position="30"/>
        <end position="178"/>
    </location>
</feature>
<dbReference type="GO" id="GO:0003677">
    <property type="term" value="F:DNA binding"/>
    <property type="evidence" value="ECO:0007669"/>
    <property type="project" value="InterPro"/>
</dbReference>
<keyword evidence="3" id="KW-1185">Reference proteome</keyword>
<name>A0A7Z9BRA4_9CYAN</name>
<protein>
    <submittedName>
        <fullName evidence="2">Transcriptional regulator, TetR family</fullName>
    </submittedName>
</protein>
<sequence length="524" mass="60459">MEQFQLTLYPSWDVQKPTIPPRSRFYHLEPIGVGTPYTESLTSYLIRLAQEHCVNVSQVLLTEIAPLIRREKGLSFAQFESISKVCGIDRDRTAINGMGLTATHLVMALEALTSQKDLRFLTLLPLAEIVSKRSLLRPIRAWCPICYQEWLNTEQTIYEPLLWSIKIIEFCPSHHHPLLSKCPYCHQQQLVLCRNSRPGYCNKCGHWLGKRSSKKAVAGLREGETFDNHFSYILNNVGELITLASGHDLPIEGYKLQQIFSRYIHQVYGGNVTALSRFVGIHVATLSCWYQGATLPQLDKLLQFTERLQISLVDFLTEEFLADDGLNQSVILPSPASQTRKHLRRLDLEKLQVIQLVLQQVLQESPPPSLQDVARRLNYRSLVLQYHFPNLCSQIQLNHAAYRKLERQQRIQPVLEAALEEFPPPSLLEVVRRLGYKNNSYLYTYFPSLSRQIARRYKDYVKACGLEERNRIFQEIQTIALQIHSQGYKPTRCRVAELLQKPGVMLNRYAQDVLRQVQRSLGYE</sequence>
<dbReference type="AlphaFoldDB" id="A0A7Z9BRA4"/>
<dbReference type="SUPFAM" id="SSF47413">
    <property type="entry name" value="lambda repressor-like DNA-binding domains"/>
    <property type="match status" value="1"/>
</dbReference>
<dbReference type="Proteomes" id="UP000182190">
    <property type="component" value="Unassembled WGS sequence"/>
</dbReference>
<evidence type="ECO:0000313" key="2">
    <source>
        <dbReference type="EMBL" id="VXD17101.1"/>
    </source>
</evidence>
<evidence type="ECO:0000313" key="3">
    <source>
        <dbReference type="Proteomes" id="UP000182190"/>
    </source>
</evidence>
<organism evidence="2 3">
    <name type="scientific">Planktothrix paucivesiculata PCC 9631</name>
    <dbReference type="NCBI Taxonomy" id="671071"/>
    <lineage>
        <taxon>Bacteria</taxon>
        <taxon>Bacillati</taxon>
        <taxon>Cyanobacteriota</taxon>
        <taxon>Cyanophyceae</taxon>
        <taxon>Oscillatoriophycideae</taxon>
        <taxon>Oscillatoriales</taxon>
        <taxon>Microcoleaceae</taxon>
        <taxon>Planktothrix</taxon>
    </lineage>
</organism>
<dbReference type="InterPro" id="IPR010982">
    <property type="entry name" value="Lambda_DNA-bd_dom_sf"/>
</dbReference>
<comment type="caution">
    <text evidence="2">The sequence shown here is derived from an EMBL/GenBank/DDBJ whole genome shotgun (WGS) entry which is preliminary data.</text>
</comment>
<proteinExistence type="predicted"/>
<accession>A0A7Z9BRA4</accession>
<gene>
    <name evidence="2" type="ORF">PL9631_250166</name>
</gene>
<evidence type="ECO:0000259" key="1">
    <source>
        <dbReference type="Pfam" id="PF06527"/>
    </source>
</evidence>
<dbReference type="OrthoDB" id="7029747at2"/>
<dbReference type="EMBL" id="CZCS02000163">
    <property type="protein sequence ID" value="VXD17101.1"/>
    <property type="molecule type" value="Genomic_DNA"/>
</dbReference>
<dbReference type="Pfam" id="PF06527">
    <property type="entry name" value="TniQ"/>
    <property type="match status" value="1"/>
</dbReference>
<reference evidence="2" key="1">
    <citation type="submission" date="2019-10" db="EMBL/GenBank/DDBJ databases">
        <authorList>
            <consortium name="Genoscope - CEA"/>
            <person name="William W."/>
        </authorList>
    </citation>
    <scope>NUCLEOTIDE SEQUENCE [LARGE SCALE GENOMIC DNA]</scope>
    <source>
        <strain evidence="2">BBR_PRJEB10994</strain>
    </source>
</reference>